<name>A0A438PY05_HELPX</name>
<proteinExistence type="inferred from homology"/>
<dbReference type="SUPFAM" id="SSF52374">
    <property type="entry name" value="Nucleotidylyl transferase"/>
    <property type="match status" value="1"/>
</dbReference>
<dbReference type="FunFam" id="3.40.50.620:FF:000003">
    <property type="entry name" value="Leucine--tRNA ligase"/>
    <property type="match status" value="1"/>
</dbReference>
<dbReference type="NCBIfam" id="TIGR00396">
    <property type="entry name" value="leuS_bact"/>
    <property type="match status" value="1"/>
</dbReference>
<feature type="short sequence motif" description="'HIGH' region" evidence="9">
    <location>
        <begin position="39"/>
        <end position="49"/>
    </location>
</feature>
<dbReference type="InterPro" id="IPR009080">
    <property type="entry name" value="tRNAsynth_Ia_anticodon-bd"/>
</dbReference>
<feature type="domain" description="Methionyl/Leucyl tRNA synthetase" evidence="12">
    <location>
        <begin position="33"/>
        <end position="179"/>
    </location>
</feature>
<dbReference type="Gene3D" id="1.10.730.10">
    <property type="entry name" value="Isoleucyl-tRNA Synthetase, Domain 1"/>
    <property type="match status" value="2"/>
</dbReference>
<evidence type="ECO:0000256" key="2">
    <source>
        <dbReference type="ARBA" id="ARBA00022490"/>
    </source>
</evidence>
<evidence type="ECO:0000256" key="4">
    <source>
        <dbReference type="ARBA" id="ARBA00022741"/>
    </source>
</evidence>
<dbReference type="Proteomes" id="UP000288766">
    <property type="component" value="Unassembled WGS sequence"/>
</dbReference>
<evidence type="ECO:0000256" key="9">
    <source>
        <dbReference type="HAMAP-Rule" id="MF_00049"/>
    </source>
</evidence>
<evidence type="ECO:0000259" key="13">
    <source>
        <dbReference type="Pfam" id="PF13603"/>
    </source>
</evidence>
<dbReference type="InterPro" id="IPR002300">
    <property type="entry name" value="aa-tRNA-synth_Ia"/>
</dbReference>
<dbReference type="GO" id="GO:0005524">
    <property type="term" value="F:ATP binding"/>
    <property type="evidence" value="ECO:0007669"/>
    <property type="project" value="UniProtKB-UniRule"/>
</dbReference>
<evidence type="ECO:0000256" key="3">
    <source>
        <dbReference type="ARBA" id="ARBA00022598"/>
    </source>
</evidence>
<dbReference type="GO" id="GO:0004823">
    <property type="term" value="F:leucine-tRNA ligase activity"/>
    <property type="evidence" value="ECO:0007669"/>
    <property type="project" value="UniProtKB-UniRule"/>
</dbReference>
<keyword evidence="6 9" id="KW-0648">Protein biosynthesis</keyword>
<dbReference type="InterPro" id="IPR015413">
    <property type="entry name" value="Methionyl/Leucyl_tRNA_Synth"/>
</dbReference>
<keyword evidence="2 9" id="KW-0963">Cytoplasm</keyword>
<dbReference type="RefSeq" id="WP_127923062.1">
    <property type="nucleotide sequence ID" value="NZ_RJEO01000001.1"/>
</dbReference>
<comment type="catalytic activity">
    <reaction evidence="8 9">
        <text>tRNA(Leu) + L-leucine + ATP = L-leucyl-tRNA(Leu) + AMP + diphosphate</text>
        <dbReference type="Rhea" id="RHEA:11688"/>
        <dbReference type="Rhea" id="RHEA-COMP:9613"/>
        <dbReference type="Rhea" id="RHEA-COMP:9622"/>
        <dbReference type="ChEBI" id="CHEBI:30616"/>
        <dbReference type="ChEBI" id="CHEBI:33019"/>
        <dbReference type="ChEBI" id="CHEBI:57427"/>
        <dbReference type="ChEBI" id="CHEBI:78442"/>
        <dbReference type="ChEBI" id="CHEBI:78494"/>
        <dbReference type="ChEBI" id="CHEBI:456215"/>
        <dbReference type="EC" id="6.1.1.4"/>
    </reaction>
</comment>
<dbReference type="SUPFAM" id="SSF47323">
    <property type="entry name" value="Anticodon-binding domain of a subclass of class I aminoacyl-tRNA synthetases"/>
    <property type="match status" value="1"/>
</dbReference>
<dbReference type="PANTHER" id="PTHR43740">
    <property type="entry name" value="LEUCYL-TRNA SYNTHETASE"/>
    <property type="match status" value="1"/>
</dbReference>
<dbReference type="Gene3D" id="3.40.50.620">
    <property type="entry name" value="HUPs"/>
    <property type="match status" value="2"/>
</dbReference>
<evidence type="ECO:0000259" key="11">
    <source>
        <dbReference type="Pfam" id="PF00133"/>
    </source>
</evidence>
<dbReference type="PRINTS" id="PR00985">
    <property type="entry name" value="TRNASYNTHLEU"/>
</dbReference>
<evidence type="ECO:0000256" key="1">
    <source>
        <dbReference type="ARBA" id="ARBA00005594"/>
    </source>
</evidence>
<dbReference type="Pfam" id="PF09334">
    <property type="entry name" value="tRNA-synt_1g"/>
    <property type="match status" value="1"/>
</dbReference>
<dbReference type="Pfam" id="PF13603">
    <property type="entry name" value="tRNA-synt_1_2"/>
    <property type="match status" value="1"/>
</dbReference>
<dbReference type="InterPro" id="IPR025709">
    <property type="entry name" value="Leu_tRNA-synth_edit"/>
</dbReference>
<gene>
    <name evidence="9 14" type="primary">leuS</name>
    <name evidence="14" type="ORF">ECC12_00710</name>
</gene>
<accession>A0A438PY05</accession>
<keyword evidence="3 9" id="KW-0436">Ligase</keyword>
<comment type="caution">
    <text evidence="14">The sequence shown here is derived from an EMBL/GenBank/DDBJ whole genome shotgun (WGS) entry which is preliminary data.</text>
</comment>
<dbReference type="SUPFAM" id="SSF50677">
    <property type="entry name" value="ValRS/IleRS/LeuRS editing domain"/>
    <property type="match status" value="1"/>
</dbReference>
<feature type="domain" description="Leucyl-tRNA synthetase editing" evidence="13">
    <location>
        <begin position="219"/>
        <end position="399"/>
    </location>
</feature>
<feature type="binding site" evidence="9">
    <location>
        <position position="576"/>
    </location>
    <ligand>
        <name>ATP</name>
        <dbReference type="ChEBI" id="CHEBI:30616"/>
    </ligand>
</feature>
<dbReference type="HAMAP" id="MF_00049_B">
    <property type="entry name" value="Leu_tRNA_synth_B"/>
    <property type="match status" value="1"/>
</dbReference>
<dbReference type="InterPro" id="IPR009008">
    <property type="entry name" value="Val/Leu/Ile-tRNA-synth_edit"/>
</dbReference>
<dbReference type="CDD" id="cd00812">
    <property type="entry name" value="LeuRS_core"/>
    <property type="match status" value="1"/>
</dbReference>
<evidence type="ECO:0000259" key="12">
    <source>
        <dbReference type="Pfam" id="PF09334"/>
    </source>
</evidence>
<dbReference type="InterPro" id="IPR002302">
    <property type="entry name" value="Leu-tRNA-ligase"/>
</dbReference>
<dbReference type="AlphaFoldDB" id="A0A438PY05"/>
<dbReference type="EC" id="6.1.1.4" evidence="9"/>
<dbReference type="InterPro" id="IPR014729">
    <property type="entry name" value="Rossmann-like_a/b/a_fold"/>
</dbReference>
<feature type="domain" description="Aminoacyl-tRNA synthetase class Ia" evidence="11">
    <location>
        <begin position="413"/>
        <end position="612"/>
    </location>
</feature>
<evidence type="ECO:0000256" key="6">
    <source>
        <dbReference type="ARBA" id="ARBA00022917"/>
    </source>
</evidence>
<keyword evidence="4 9" id="KW-0547">Nucleotide-binding</keyword>
<feature type="short sequence motif" description="'KMSKS' region" evidence="9">
    <location>
        <begin position="573"/>
        <end position="577"/>
    </location>
</feature>
<dbReference type="FunFam" id="1.10.730.10:FF:000002">
    <property type="entry name" value="Leucine--tRNA ligase"/>
    <property type="match status" value="1"/>
</dbReference>
<dbReference type="PROSITE" id="PS00178">
    <property type="entry name" value="AA_TRNA_LIGASE_I"/>
    <property type="match status" value="1"/>
</dbReference>
<dbReference type="InterPro" id="IPR001412">
    <property type="entry name" value="aa-tRNA-synth_I_CS"/>
</dbReference>
<dbReference type="EMBL" id="RJEO01000001">
    <property type="protein sequence ID" value="RVY30417.1"/>
    <property type="molecule type" value="Genomic_DNA"/>
</dbReference>
<protein>
    <recommendedName>
        <fullName evidence="9">Leucine--tRNA ligase</fullName>
        <ecNumber evidence="9">6.1.1.4</ecNumber>
    </recommendedName>
    <alternativeName>
        <fullName evidence="9">Leucyl-tRNA synthetase</fullName>
        <shortName evidence="9">LeuRS</shortName>
    </alternativeName>
</protein>
<dbReference type="GO" id="GO:0005829">
    <property type="term" value="C:cytosol"/>
    <property type="evidence" value="ECO:0007669"/>
    <property type="project" value="TreeGrafter"/>
</dbReference>
<keyword evidence="5 9" id="KW-0067">ATP-binding</keyword>
<evidence type="ECO:0000256" key="5">
    <source>
        <dbReference type="ARBA" id="ARBA00022840"/>
    </source>
</evidence>
<dbReference type="FunFam" id="3.40.50.620:FF:000212">
    <property type="entry name" value="Leucine--tRNA ligase"/>
    <property type="match status" value="1"/>
</dbReference>
<dbReference type="Gene3D" id="3.10.20.590">
    <property type="match status" value="1"/>
</dbReference>
<sequence>MDFINNIEKKWQEFWWKNKSFEPKDDFNLPKKYILSMLPYPSGEIHMGHVRNYTIGDALARYYRLHHYNVLHPMGFDSFGMPAENAAIKHGIHPKTWTYENIEAMQKEFEALGFSFSKNREFATSDPDYTKFEQQFFIDLWEKGLIYRKKAMLNWCPNDKTVLANEQVIDGRCWRCDTEVVQKELYQYYLKITNYAEELLKDLETLEDHWPSQVLTMQKNWIGKSSGLQFGFKIADECLKACNGIQEIEVFTTRADTIYGVTYIAIAPEHPLVEHAIKRVSQEDSKMIKAILNTTQRERALEKKGAFLGVYAIHPLTKQKIPVWVANFALANYGSGALMGVPACDERDFEFANLYHIPIKVITQSPQSLPHTKEEVLKNSGEWSDLSSSVAREQIIAYFEKENLGKRVINYRLQDWGVSRQRYWGAPIPMIHCKNCGIVPEIQLPVTLPEDIVIDGEGNPLEKHASWKFSQCPKCHKDALRETDTMDTFIQSSWYFLRYTTPKNQRENQAFDQNYLKYFMPVDTYIGGIEHAILHLLYARFFTKALRDLGYLHLDEPFKQLITQGMVLKDGAKMSKSKGNVVSPKEILKKYGADAARLFILFAAPPAKELEWNDSALEGAHRFIKRLYDKANAITPTTSKPEFKGVSLNEAQKLARKKVYEALKKSHEIFNKAESAYAFNTLIASCMEALNALSAQSNEQILCEGYFVLLQILEPIIPHTAWELSERLFKRENFKPIEADESALIEDFMTLGLTINGKRRAELKVNINASKEEIIVLAKKELEKYLEKASVKKEIYVPNKLVNFVIA</sequence>
<evidence type="ECO:0000313" key="15">
    <source>
        <dbReference type="Proteomes" id="UP000288766"/>
    </source>
</evidence>
<keyword evidence="7 9" id="KW-0030">Aminoacyl-tRNA synthetase</keyword>
<comment type="similarity">
    <text evidence="1 9 10">Belongs to the class-I aminoacyl-tRNA synthetase family.</text>
</comment>
<reference evidence="14 15" key="1">
    <citation type="submission" date="2018-10" db="EMBL/GenBank/DDBJ databases">
        <title>Genetic determinants and prediction of antibiotic resistance phenotypes in Helicobacter pylori.</title>
        <authorList>
            <person name="Wagner K."/>
        </authorList>
    </citation>
    <scope>NUCLEOTIDE SEQUENCE [LARGE SCALE GENOMIC DNA]</scope>
    <source>
        <strain evidence="14 15">ZH15</strain>
    </source>
</reference>
<organism evidence="14 15">
    <name type="scientific">Helicobacter pylori</name>
    <name type="common">Campylobacter pylori</name>
    <dbReference type="NCBI Taxonomy" id="210"/>
    <lineage>
        <taxon>Bacteria</taxon>
        <taxon>Pseudomonadati</taxon>
        <taxon>Campylobacterota</taxon>
        <taxon>Epsilonproteobacteria</taxon>
        <taxon>Campylobacterales</taxon>
        <taxon>Helicobacteraceae</taxon>
        <taxon>Helicobacter</taxon>
    </lineage>
</organism>
<dbReference type="GO" id="GO:0002161">
    <property type="term" value="F:aminoacyl-tRNA deacylase activity"/>
    <property type="evidence" value="ECO:0007669"/>
    <property type="project" value="InterPro"/>
</dbReference>
<evidence type="ECO:0000256" key="8">
    <source>
        <dbReference type="ARBA" id="ARBA00047469"/>
    </source>
</evidence>
<dbReference type="Pfam" id="PF00133">
    <property type="entry name" value="tRNA-synt_1"/>
    <property type="match status" value="1"/>
</dbReference>
<comment type="subcellular location">
    <subcellularLocation>
        <location evidence="9">Cytoplasm</location>
    </subcellularLocation>
</comment>
<evidence type="ECO:0000256" key="7">
    <source>
        <dbReference type="ARBA" id="ARBA00023146"/>
    </source>
</evidence>
<dbReference type="PANTHER" id="PTHR43740:SF2">
    <property type="entry name" value="LEUCINE--TRNA LIGASE, MITOCHONDRIAL"/>
    <property type="match status" value="1"/>
</dbReference>
<evidence type="ECO:0000313" key="14">
    <source>
        <dbReference type="EMBL" id="RVY30417.1"/>
    </source>
</evidence>
<dbReference type="GO" id="GO:0006429">
    <property type="term" value="P:leucyl-tRNA aminoacylation"/>
    <property type="evidence" value="ECO:0007669"/>
    <property type="project" value="UniProtKB-UniRule"/>
</dbReference>
<evidence type="ECO:0000256" key="10">
    <source>
        <dbReference type="RuleBase" id="RU363035"/>
    </source>
</evidence>